<evidence type="ECO:0000256" key="3">
    <source>
        <dbReference type="ARBA" id="ARBA00022490"/>
    </source>
</evidence>
<dbReference type="RefSeq" id="WP_126820373.1">
    <property type="nucleotide sequence ID" value="NZ_PIPS01000004.1"/>
</dbReference>
<dbReference type="SUPFAM" id="SSF46689">
    <property type="entry name" value="Homeodomain-like"/>
    <property type="match status" value="1"/>
</dbReference>
<dbReference type="InterPro" id="IPR010114">
    <property type="entry name" value="Transcript_reg_NtrC"/>
</dbReference>
<dbReference type="PROSITE" id="PS50045">
    <property type="entry name" value="SIGMA54_INTERACT_4"/>
    <property type="match status" value="1"/>
</dbReference>
<evidence type="ECO:0000256" key="15">
    <source>
        <dbReference type="RuleBase" id="RU365013"/>
    </source>
</evidence>
<evidence type="ECO:0000313" key="18">
    <source>
        <dbReference type="EMBL" id="RUO40434.1"/>
    </source>
</evidence>
<dbReference type="Pfam" id="PF00158">
    <property type="entry name" value="Sigma54_activat"/>
    <property type="match status" value="1"/>
</dbReference>
<dbReference type="PROSITE" id="PS50110">
    <property type="entry name" value="RESPONSE_REGULATORY"/>
    <property type="match status" value="1"/>
</dbReference>
<keyword evidence="5 14" id="KW-0597">Phosphoprotein</keyword>
<evidence type="ECO:0000256" key="13">
    <source>
        <dbReference type="ARBA" id="ARBA00023231"/>
    </source>
</evidence>
<dbReference type="InterPro" id="IPR027417">
    <property type="entry name" value="P-loop_NTPase"/>
</dbReference>
<keyword evidence="12 15" id="KW-0804">Transcription</keyword>
<dbReference type="FunFam" id="3.40.50.2300:FF:000018">
    <property type="entry name" value="DNA-binding transcriptional regulator NtrC"/>
    <property type="match status" value="1"/>
</dbReference>
<protein>
    <recommendedName>
        <fullName evidence="2 15">DNA-binding transcriptional regulator NtrC</fullName>
    </recommendedName>
    <alternativeName>
        <fullName evidence="15">Nitrogen regulation protein NR(I)</fullName>
    </alternativeName>
</protein>
<feature type="domain" description="Sigma-54 factor interaction" evidence="16">
    <location>
        <begin position="139"/>
        <end position="368"/>
    </location>
</feature>
<keyword evidence="10 15" id="KW-0238">DNA-binding</keyword>
<name>A0AA94EEB7_9GAMM</name>
<dbReference type="Pfam" id="PF02954">
    <property type="entry name" value="HTH_8"/>
    <property type="match status" value="1"/>
</dbReference>
<keyword evidence="19" id="KW-1185">Reference proteome</keyword>
<dbReference type="InterPro" id="IPR011006">
    <property type="entry name" value="CheY-like_superfamily"/>
</dbReference>
<dbReference type="InterPro" id="IPR001789">
    <property type="entry name" value="Sig_transdc_resp-reg_receiver"/>
</dbReference>
<accession>A0AA94EEB7</accession>
<evidence type="ECO:0000256" key="11">
    <source>
        <dbReference type="ARBA" id="ARBA00023159"/>
    </source>
</evidence>
<dbReference type="Gene3D" id="1.10.10.60">
    <property type="entry name" value="Homeodomain-like"/>
    <property type="match status" value="1"/>
</dbReference>
<evidence type="ECO:0000256" key="7">
    <source>
        <dbReference type="ARBA" id="ARBA00022840"/>
    </source>
</evidence>
<dbReference type="Pfam" id="PF00072">
    <property type="entry name" value="Response_reg"/>
    <property type="match status" value="1"/>
</dbReference>
<feature type="domain" description="Response regulatory" evidence="17">
    <location>
        <begin position="6"/>
        <end position="120"/>
    </location>
</feature>
<keyword evidence="13 15" id="KW-0535">Nitrogen fixation</keyword>
<dbReference type="PROSITE" id="PS00688">
    <property type="entry name" value="SIGMA54_INTERACT_3"/>
    <property type="match status" value="1"/>
</dbReference>
<evidence type="ECO:0000256" key="4">
    <source>
        <dbReference type="ARBA" id="ARBA00022491"/>
    </source>
</evidence>
<dbReference type="FunFam" id="3.40.50.300:FF:000006">
    <property type="entry name" value="DNA-binding transcriptional regulator NtrC"/>
    <property type="match status" value="1"/>
</dbReference>
<evidence type="ECO:0000256" key="8">
    <source>
        <dbReference type="ARBA" id="ARBA00023012"/>
    </source>
</evidence>
<dbReference type="NCBIfam" id="NF008176">
    <property type="entry name" value="PRK10923.1"/>
    <property type="match status" value="1"/>
</dbReference>
<dbReference type="GO" id="GO:0006808">
    <property type="term" value="P:regulation of nitrogen utilization"/>
    <property type="evidence" value="ECO:0007669"/>
    <property type="project" value="UniProtKB-UniRule"/>
</dbReference>
<proteinExistence type="predicted"/>
<evidence type="ECO:0000256" key="2">
    <source>
        <dbReference type="ARBA" id="ARBA00019059"/>
    </source>
</evidence>
<evidence type="ECO:0000259" key="16">
    <source>
        <dbReference type="PROSITE" id="PS50045"/>
    </source>
</evidence>
<gene>
    <name evidence="15 18" type="primary">ntrC</name>
    <name evidence="18" type="ORF">CWE23_12020</name>
</gene>
<organism evidence="18 19">
    <name type="scientific">Idiomarina aquatica</name>
    <dbReference type="NCBI Taxonomy" id="1327752"/>
    <lineage>
        <taxon>Bacteria</taxon>
        <taxon>Pseudomonadati</taxon>
        <taxon>Pseudomonadota</taxon>
        <taxon>Gammaproteobacteria</taxon>
        <taxon>Alteromonadales</taxon>
        <taxon>Idiomarinaceae</taxon>
        <taxon>Idiomarina</taxon>
    </lineage>
</organism>
<evidence type="ECO:0000256" key="5">
    <source>
        <dbReference type="ARBA" id="ARBA00022553"/>
    </source>
</evidence>
<keyword evidence="7 15" id="KW-0067">ATP-binding</keyword>
<keyword evidence="9 15" id="KW-0805">Transcription regulation</keyword>
<dbReference type="InterPro" id="IPR025944">
    <property type="entry name" value="Sigma_54_int_dom_CS"/>
</dbReference>
<dbReference type="AlphaFoldDB" id="A0AA94EEB7"/>
<dbReference type="Gene3D" id="3.40.50.300">
    <property type="entry name" value="P-loop containing nucleotide triphosphate hydrolases"/>
    <property type="match status" value="1"/>
</dbReference>
<dbReference type="FunFam" id="1.10.8.60:FF:000014">
    <property type="entry name" value="DNA-binding transcriptional regulator NtrC"/>
    <property type="match status" value="1"/>
</dbReference>
<dbReference type="SMART" id="SM00448">
    <property type="entry name" value="REC"/>
    <property type="match status" value="1"/>
</dbReference>
<dbReference type="InterPro" id="IPR009057">
    <property type="entry name" value="Homeodomain-like_sf"/>
</dbReference>
<dbReference type="CDD" id="cd00009">
    <property type="entry name" value="AAA"/>
    <property type="match status" value="1"/>
</dbReference>
<keyword evidence="4 15" id="KW-0678">Repressor</keyword>
<dbReference type="PANTHER" id="PTHR32071:SF95">
    <property type="entry name" value="DNA-BINDING TRANSCRIPTIONAL REGULATOR NTRC"/>
    <property type="match status" value="1"/>
</dbReference>
<dbReference type="InterPro" id="IPR002078">
    <property type="entry name" value="Sigma_54_int"/>
</dbReference>
<dbReference type="Gene3D" id="3.40.50.2300">
    <property type="match status" value="1"/>
</dbReference>
<comment type="subcellular location">
    <subcellularLocation>
        <location evidence="1 15">Cytoplasm</location>
    </subcellularLocation>
</comment>
<dbReference type="GO" id="GO:0005737">
    <property type="term" value="C:cytoplasm"/>
    <property type="evidence" value="ECO:0007669"/>
    <property type="project" value="UniProtKB-SubCell"/>
</dbReference>
<dbReference type="GO" id="GO:0000156">
    <property type="term" value="F:phosphorelay response regulator activity"/>
    <property type="evidence" value="ECO:0007669"/>
    <property type="project" value="UniProtKB-UniRule"/>
</dbReference>
<evidence type="ECO:0000256" key="14">
    <source>
        <dbReference type="PROSITE-ProRule" id="PRU00169"/>
    </source>
</evidence>
<dbReference type="InterPro" id="IPR058031">
    <property type="entry name" value="AAA_lid_NorR"/>
</dbReference>
<comment type="caution">
    <text evidence="18">The sequence shown here is derived from an EMBL/GenBank/DDBJ whole genome shotgun (WGS) entry which is preliminary data.</text>
</comment>
<dbReference type="PROSITE" id="PS00675">
    <property type="entry name" value="SIGMA54_INTERACT_1"/>
    <property type="match status" value="1"/>
</dbReference>
<keyword evidence="11 15" id="KW-0010">Activator</keyword>
<evidence type="ECO:0000313" key="19">
    <source>
        <dbReference type="Proteomes" id="UP000286680"/>
    </source>
</evidence>
<dbReference type="SUPFAM" id="SSF52540">
    <property type="entry name" value="P-loop containing nucleoside triphosphate hydrolases"/>
    <property type="match status" value="1"/>
</dbReference>
<dbReference type="InterPro" id="IPR002197">
    <property type="entry name" value="HTH_Fis"/>
</dbReference>
<dbReference type="PANTHER" id="PTHR32071">
    <property type="entry name" value="TRANSCRIPTIONAL REGULATORY PROTEIN"/>
    <property type="match status" value="1"/>
</dbReference>
<evidence type="ECO:0000256" key="9">
    <source>
        <dbReference type="ARBA" id="ARBA00023015"/>
    </source>
</evidence>
<dbReference type="InterPro" id="IPR003593">
    <property type="entry name" value="AAA+_ATPase"/>
</dbReference>
<evidence type="ECO:0000256" key="6">
    <source>
        <dbReference type="ARBA" id="ARBA00022741"/>
    </source>
</evidence>
<dbReference type="Proteomes" id="UP000286680">
    <property type="component" value="Unassembled WGS sequence"/>
</dbReference>
<evidence type="ECO:0000256" key="1">
    <source>
        <dbReference type="ARBA" id="ARBA00004496"/>
    </source>
</evidence>
<dbReference type="GO" id="GO:0005524">
    <property type="term" value="F:ATP binding"/>
    <property type="evidence" value="ECO:0007669"/>
    <property type="project" value="UniProtKB-KW"/>
</dbReference>
<evidence type="ECO:0000256" key="12">
    <source>
        <dbReference type="ARBA" id="ARBA00023163"/>
    </source>
</evidence>
<dbReference type="Gene3D" id="1.10.8.60">
    <property type="match status" value="1"/>
</dbReference>
<dbReference type="EMBL" id="PIPS01000004">
    <property type="protein sequence ID" value="RUO40434.1"/>
    <property type="molecule type" value="Genomic_DNA"/>
</dbReference>
<keyword evidence="8 15" id="KW-0902">Two-component regulatory system</keyword>
<keyword evidence="6 15" id="KW-0547">Nucleotide-binding</keyword>
<dbReference type="Pfam" id="PF25601">
    <property type="entry name" value="AAA_lid_14"/>
    <property type="match status" value="1"/>
</dbReference>
<feature type="modified residue" description="4-aspartylphosphate" evidence="14">
    <location>
        <position position="55"/>
    </location>
</feature>
<dbReference type="GO" id="GO:0043565">
    <property type="term" value="F:sequence-specific DNA binding"/>
    <property type="evidence" value="ECO:0007669"/>
    <property type="project" value="InterPro"/>
</dbReference>
<evidence type="ECO:0000259" key="17">
    <source>
        <dbReference type="PROSITE" id="PS50110"/>
    </source>
</evidence>
<dbReference type="SUPFAM" id="SSF52172">
    <property type="entry name" value="CheY-like"/>
    <property type="match status" value="1"/>
</dbReference>
<dbReference type="InterPro" id="IPR025662">
    <property type="entry name" value="Sigma_54_int_dom_ATP-bd_1"/>
</dbReference>
<dbReference type="NCBIfam" id="TIGR01818">
    <property type="entry name" value="ntrC"/>
    <property type="match status" value="1"/>
</dbReference>
<dbReference type="GO" id="GO:0006355">
    <property type="term" value="P:regulation of DNA-templated transcription"/>
    <property type="evidence" value="ECO:0007669"/>
    <property type="project" value="InterPro"/>
</dbReference>
<keyword evidence="3 15" id="KW-0963">Cytoplasm</keyword>
<sequence>MAQTAKLWVLDDDASIRWVLERTFAETEFQVRCFEQAGELYQALETEQPDVLLSDIRMPGDDGLEVLRRLQKQLPELPIVIMTAHSDLDTAVSVFQGGAFEYLAKPFDLDEALAMARKALQHARATPIADTGTTAETQLIGDSAVMQDVFRVIGRLSKSSVSVLITGETGTGKELVARALHQHSPRAKQPFVALNMAAIPNELIESELFGHEKGAFTGADKRRAGRFEQANHGTLFLDEIGDMPLTVQTRLLRVLAEGQFYPVGAHQPVSVDVRVIAATHKDLKLAVQRGEFREDLYHRLNVIQLKLPALRERGDDIRQLTQYFLKSVAQELDISAKVLSADAMQALMDYQWPGNVRQLENVCRWLTVMAPGQTVQRSELPEDILVPAKVVSEPQPESVVNTSDGWSDSIERELKRRTTQHDVLNQMSEELERQALVFALQKFDGHKQKAARWLGWGRNTLTRKMKLLLT</sequence>
<dbReference type="SMART" id="SM00382">
    <property type="entry name" value="AAA"/>
    <property type="match status" value="1"/>
</dbReference>
<comment type="function">
    <text evidence="15">Member of the two-component regulatory system NtrB/NtrC, which controls expression of the nitrogen-regulated (ntr) genes in response to nitrogen limitation. Phosphorylated NtrC binds directly to DNA and stimulates the formation of open promoter-sigma54-RNA polymerase complexes.</text>
</comment>
<evidence type="ECO:0000256" key="10">
    <source>
        <dbReference type="ARBA" id="ARBA00023125"/>
    </source>
</evidence>
<reference evidence="19" key="1">
    <citation type="journal article" date="2018" name="Front. Microbiol.">
        <title>Genome-Based Analysis Reveals the Taxonomy and Diversity of the Family Idiomarinaceae.</title>
        <authorList>
            <person name="Liu Y."/>
            <person name="Lai Q."/>
            <person name="Shao Z."/>
        </authorList>
    </citation>
    <scope>NUCLEOTIDE SEQUENCE [LARGE SCALE GENOMIC DNA]</scope>
    <source>
        <strain evidence="19">SN-14</strain>
    </source>
</reference>